<keyword evidence="1" id="KW-0732">Signal</keyword>
<gene>
    <name evidence="2" type="ORF">GCM10010502_64550</name>
</gene>
<dbReference type="PANTHER" id="PTHR38847">
    <property type="match status" value="1"/>
</dbReference>
<organism evidence="2 3">
    <name type="scientific">Kitasatospora aureofaciens</name>
    <name type="common">Streptomyces aureofaciens</name>
    <dbReference type="NCBI Taxonomy" id="1894"/>
    <lineage>
        <taxon>Bacteria</taxon>
        <taxon>Bacillati</taxon>
        <taxon>Actinomycetota</taxon>
        <taxon>Actinomycetes</taxon>
        <taxon>Kitasatosporales</taxon>
        <taxon>Streptomycetaceae</taxon>
        <taxon>Kitasatospora</taxon>
    </lineage>
</organism>
<dbReference type="InterPro" id="IPR025649">
    <property type="entry name" value="DUF4360"/>
</dbReference>
<evidence type="ECO:0008006" key="4">
    <source>
        <dbReference type="Google" id="ProtNLM"/>
    </source>
</evidence>
<dbReference type="Pfam" id="PF14273">
    <property type="entry name" value="DUF4360"/>
    <property type="match status" value="1"/>
</dbReference>
<dbReference type="Proteomes" id="UP000610124">
    <property type="component" value="Unassembled WGS sequence"/>
</dbReference>
<dbReference type="RefSeq" id="WP_232790701.1">
    <property type="nucleotide sequence ID" value="NZ_CP020567.1"/>
</dbReference>
<feature type="chain" id="PRO_5034447691" description="DUF4360 domain-containing protein" evidence="1">
    <location>
        <begin position="23"/>
        <end position="210"/>
    </location>
</feature>
<dbReference type="PANTHER" id="PTHR38847:SF1">
    <property type="entry name" value="PSEUDOURIDINE SYNTHASE RSUA_RLUA-LIKE DOMAIN-CONTAINING PROTEIN"/>
    <property type="match status" value="1"/>
</dbReference>
<evidence type="ECO:0000313" key="3">
    <source>
        <dbReference type="Proteomes" id="UP000610124"/>
    </source>
</evidence>
<reference evidence="2" key="2">
    <citation type="submission" date="2020-09" db="EMBL/GenBank/DDBJ databases">
        <authorList>
            <person name="Sun Q."/>
            <person name="Ohkuma M."/>
        </authorList>
    </citation>
    <scope>NUCLEOTIDE SEQUENCE</scope>
    <source>
        <strain evidence="2">JCM 4434</strain>
    </source>
</reference>
<reference evidence="2" key="1">
    <citation type="journal article" date="2014" name="Int. J. Syst. Evol. Microbiol.">
        <title>Complete genome sequence of Corynebacterium casei LMG S-19264T (=DSM 44701T), isolated from a smear-ripened cheese.</title>
        <authorList>
            <consortium name="US DOE Joint Genome Institute (JGI-PGF)"/>
            <person name="Walter F."/>
            <person name="Albersmeier A."/>
            <person name="Kalinowski J."/>
            <person name="Ruckert C."/>
        </authorList>
    </citation>
    <scope>NUCLEOTIDE SEQUENCE</scope>
    <source>
        <strain evidence="2">JCM 4434</strain>
    </source>
</reference>
<dbReference type="AlphaFoldDB" id="A0A8H9I0M2"/>
<accession>A0A8H9I0M2</accession>
<proteinExistence type="predicted"/>
<comment type="caution">
    <text evidence="2">The sequence shown here is derived from an EMBL/GenBank/DDBJ whole genome shotgun (WGS) entry which is preliminary data.</text>
</comment>
<dbReference type="EMBL" id="BMUB01000025">
    <property type="protein sequence ID" value="GGV01108.1"/>
    <property type="molecule type" value="Genomic_DNA"/>
</dbReference>
<name>A0A8H9I0M2_KITAU</name>
<sequence length="210" mass="21696">MLLRALAATGVATSLFGSPAFAGSPPPPQDRIVIDSVTASGTGCPTGTAAAAVSPDGTAFTVTYSNYLAQIGPGASPADAQKDCRLSLHVHAPGGFTYAVVSAGYSGFASLAPGASATQRASYHFQGDPRTTTSNHHFKGPFDNTWRTTDTVPVTAVVFAPCGEERSLDINTELQVAQGTSSPSATSFMEMDSTDGRISTVYRVALQRCK</sequence>
<feature type="signal peptide" evidence="1">
    <location>
        <begin position="1"/>
        <end position="22"/>
    </location>
</feature>
<evidence type="ECO:0000313" key="2">
    <source>
        <dbReference type="EMBL" id="GGV01108.1"/>
    </source>
</evidence>
<protein>
    <recommendedName>
        <fullName evidence="4">DUF4360 domain-containing protein</fullName>
    </recommendedName>
</protein>
<evidence type="ECO:0000256" key="1">
    <source>
        <dbReference type="SAM" id="SignalP"/>
    </source>
</evidence>